<dbReference type="InterPro" id="IPR037185">
    <property type="entry name" value="EmrE-like"/>
</dbReference>
<feature type="transmembrane region" description="Helical" evidence="6">
    <location>
        <begin position="33"/>
        <end position="55"/>
    </location>
</feature>
<dbReference type="EMBL" id="FNVQ01000001">
    <property type="protein sequence ID" value="SEG07176.1"/>
    <property type="molecule type" value="Genomic_DNA"/>
</dbReference>
<feature type="transmembrane region" description="Helical" evidence="6">
    <location>
        <begin position="178"/>
        <end position="202"/>
    </location>
</feature>
<dbReference type="InterPro" id="IPR000620">
    <property type="entry name" value="EamA_dom"/>
</dbReference>
<dbReference type="GO" id="GO:0005886">
    <property type="term" value="C:plasma membrane"/>
    <property type="evidence" value="ECO:0007669"/>
    <property type="project" value="UniProtKB-SubCell"/>
</dbReference>
<proteinExistence type="predicted"/>
<reference evidence="8 9" key="1">
    <citation type="submission" date="2016-10" db="EMBL/GenBank/DDBJ databases">
        <authorList>
            <person name="de Groot N.N."/>
        </authorList>
    </citation>
    <scope>NUCLEOTIDE SEQUENCE [LARGE SCALE GENOMIC DNA]</scope>
    <source>
        <strain evidence="8 9">DSM 22012</strain>
    </source>
</reference>
<evidence type="ECO:0000256" key="6">
    <source>
        <dbReference type="SAM" id="Phobius"/>
    </source>
</evidence>
<feature type="transmembrane region" description="Helical" evidence="6">
    <location>
        <begin position="67"/>
        <end position="88"/>
    </location>
</feature>
<evidence type="ECO:0000256" key="1">
    <source>
        <dbReference type="ARBA" id="ARBA00004651"/>
    </source>
</evidence>
<keyword evidence="3 6" id="KW-0812">Transmembrane</keyword>
<dbReference type="Pfam" id="PF00892">
    <property type="entry name" value="EamA"/>
    <property type="match status" value="2"/>
</dbReference>
<dbReference type="SUPFAM" id="SSF103481">
    <property type="entry name" value="Multidrug resistance efflux transporter EmrE"/>
    <property type="match status" value="2"/>
</dbReference>
<accession>A0A1H5X7A6</accession>
<dbReference type="PANTHER" id="PTHR42920:SF5">
    <property type="entry name" value="EAMA DOMAIN-CONTAINING PROTEIN"/>
    <property type="match status" value="1"/>
</dbReference>
<feature type="transmembrane region" description="Helical" evidence="6">
    <location>
        <begin position="208"/>
        <end position="226"/>
    </location>
</feature>
<feature type="domain" description="EamA" evidence="7">
    <location>
        <begin position="147"/>
        <end position="279"/>
    </location>
</feature>
<dbReference type="PANTHER" id="PTHR42920">
    <property type="entry name" value="OS03G0707200 PROTEIN-RELATED"/>
    <property type="match status" value="1"/>
</dbReference>
<keyword evidence="9" id="KW-1185">Reference proteome</keyword>
<feature type="transmembrane region" description="Helical" evidence="6">
    <location>
        <begin position="264"/>
        <end position="282"/>
    </location>
</feature>
<name>A0A1H5X7A6_9GAMM</name>
<evidence type="ECO:0000256" key="5">
    <source>
        <dbReference type="ARBA" id="ARBA00023136"/>
    </source>
</evidence>
<evidence type="ECO:0000313" key="9">
    <source>
        <dbReference type="Proteomes" id="UP000236745"/>
    </source>
</evidence>
<evidence type="ECO:0000256" key="3">
    <source>
        <dbReference type="ARBA" id="ARBA00022692"/>
    </source>
</evidence>
<feature type="transmembrane region" description="Helical" evidence="6">
    <location>
        <begin position="238"/>
        <end position="258"/>
    </location>
</feature>
<keyword evidence="5 6" id="KW-0472">Membrane</keyword>
<dbReference type="Proteomes" id="UP000236745">
    <property type="component" value="Unassembled WGS sequence"/>
</dbReference>
<sequence length="295" mass="31456">MTLSNHVKADILLLITTFLAGAGWIMSKEALAGFAPLLFISMRFALAGLILLPINARALARLSSQQWKGCLLVGLFFGCGMVFWVLGLKIATHIGVGAFLASLGVVLVPLLGVLFGDRPGRYVYYSLPCVVAGLACLSLDSTFSIGLGELCFLGAAFFLALMFIMNSKASSKTPVGPLTTVQLLVTGAITLLVSAIFETWYLPQTGAVWGWFVASVLIGTILRFSIQTRGQSMAPISHAAIIMTLEPVWAALMAAFWLGDSMSAMQIAGCGLIFLAMLVNRWPAIRAWFGIKGAA</sequence>
<feature type="transmembrane region" description="Helical" evidence="6">
    <location>
        <begin position="122"/>
        <end position="139"/>
    </location>
</feature>
<feature type="domain" description="EamA" evidence="7">
    <location>
        <begin position="8"/>
        <end position="138"/>
    </location>
</feature>
<evidence type="ECO:0000256" key="4">
    <source>
        <dbReference type="ARBA" id="ARBA00022989"/>
    </source>
</evidence>
<dbReference type="RefSeq" id="WP_235009063.1">
    <property type="nucleotide sequence ID" value="NZ_FNVQ01000001.1"/>
</dbReference>
<feature type="transmembrane region" description="Helical" evidence="6">
    <location>
        <begin position="94"/>
        <end position="115"/>
    </location>
</feature>
<comment type="subcellular location">
    <subcellularLocation>
        <location evidence="1">Cell membrane</location>
        <topology evidence="1">Multi-pass membrane protein</topology>
    </subcellularLocation>
</comment>
<evidence type="ECO:0000313" key="8">
    <source>
        <dbReference type="EMBL" id="SEG07176.1"/>
    </source>
</evidence>
<keyword evidence="2" id="KW-1003">Cell membrane</keyword>
<organism evidence="8 9">
    <name type="scientific">Marinobacterium lutimaris</name>
    <dbReference type="NCBI Taxonomy" id="568106"/>
    <lineage>
        <taxon>Bacteria</taxon>
        <taxon>Pseudomonadati</taxon>
        <taxon>Pseudomonadota</taxon>
        <taxon>Gammaproteobacteria</taxon>
        <taxon>Oceanospirillales</taxon>
        <taxon>Oceanospirillaceae</taxon>
        <taxon>Marinobacterium</taxon>
    </lineage>
</organism>
<keyword evidence="4 6" id="KW-1133">Transmembrane helix</keyword>
<dbReference type="InterPro" id="IPR051258">
    <property type="entry name" value="Diverse_Substrate_Transporter"/>
</dbReference>
<gene>
    <name evidence="8" type="ORF">SAMN05444390_1011276</name>
</gene>
<feature type="transmembrane region" description="Helical" evidence="6">
    <location>
        <begin position="145"/>
        <end position="166"/>
    </location>
</feature>
<dbReference type="AlphaFoldDB" id="A0A1H5X7A6"/>
<evidence type="ECO:0000259" key="7">
    <source>
        <dbReference type="Pfam" id="PF00892"/>
    </source>
</evidence>
<protein>
    <submittedName>
        <fullName evidence="8">Threonine/homoserine efflux transporter RhtA</fullName>
    </submittedName>
</protein>
<feature type="transmembrane region" description="Helical" evidence="6">
    <location>
        <begin position="7"/>
        <end position="27"/>
    </location>
</feature>
<evidence type="ECO:0000256" key="2">
    <source>
        <dbReference type="ARBA" id="ARBA00022475"/>
    </source>
</evidence>